<dbReference type="Gene3D" id="2.140.10.30">
    <property type="entry name" value="Dipeptidylpeptidase IV, N-terminal domain"/>
    <property type="match status" value="1"/>
</dbReference>
<keyword evidence="2" id="KW-1185">Reference proteome</keyword>
<dbReference type="EMBL" id="BGZK01002653">
    <property type="protein sequence ID" value="GBP95579.1"/>
    <property type="molecule type" value="Genomic_DNA"/>
</dbReference>
<name>A0A4C2A8R8_EUMVA</name>
<evidence type="ECO:0000313" key="1">
    <source>
        <dbReference type="EMBL" id="GBP95579.1"/>
    </source>
</evidence>
<comment type="caution">
    <text evidence="1">The sequence shown here is derived from an EMBL/GenBank/DDBJ whole genome shotgun (WGS) entry which is preliminary data.</text>
</comment>
<evidence type="ECO:0000313" key="2">
    <source>
        <dbReference type="Proteomes" id="UP000299102"/>
    </source>
</evidence>
<reference evidence="1 2" key="1">
    <citation type="journal article" date="2019" name="Commun. Biol.">
        <title>The bagworm genome reveals a unique fibroin gene that provides high tensile strength.</title>
        <authorList>
            <person name="Kono N."/>
            <person name="Nakamura H."/>
            <person name="Ohtoshi R."/>
            <person name="Tomita M."/>
            <person name="Numata K."/>
            <person name="Arakawa K."/>
        </authorList>
    </citation>
    <scope>NUCLEOTIDE SEQUENCE [LARGE SCALE GENOMIC DNA]</scope>
</reference>
<dbReference type="STRING" id="151549.A0A4C2A8R8"/>
<proteinExistence type="predicted"/>
<sequence length="167" mass="18874">MLETTLLYTDINLVLSSSDDELISPTAARKLQWNIMLQQPMSSVSASVAGSNVNVWSREVQLLQERKRLSTWGITSYELHKPSGKIVFPCLNDLYQCLDTGYNTSPLPHTTTPPQWAALDPKYASQNSDLIAYKIGCDIWVTHTLECHEEYTHICPYDGRRSLPMTP</sequence>
<gene>
    <name evidence="1" type="primary">Dpp9</name>
    <name evidence="1" type="ORF">EVAR_68164_1</name>
</gene>
<accession>A0A4C2A8R8</accession>
<dbReference type="OrthoDB" id="16520at2759"/>
<dbReference type="Proteomes" id="UP000299102">
    <property type="component" value="Unassembled WGS sequence"/>
</dbReference>
<protein>
    <submittedName>
        <fullName evidence="1">Dipeptidyl peptidase 9</fullName>
    </submittedName>
</protein>
<dbReference type="AlphaFoldDB" id="A0A4C2A8R8"/>
<organism evidence="1 2">
    <name type="scientific">Eumeta variegata</name>
    <name type="common">Bagworm moth</name>
    <name type="synonym">Eumeta japonica</name>
    <dbReference type="NCBI Taxonomy" id="151549"/>
    <lineage>
        <taxon>Eukaryota</taxon>
        <taxon>Metazoa</taxon>
        <taxon>Ecdysozoa</taxon>
        <taxon>Arthropoda</taxon>
        <taxon>Hexapoda</taxon>
        <taxon>Insecta</taxon>
        <taxon>Pterygota</taxon>
        <taxon>Neoptera</taxon>
        <taxon>Endopterygota</taxon>
        <taxon>Lepidoptera</taxon>
        <taxon>Glossata</taxon>
        <taxon>Ditrysia</taxon>
        <taxon>Tineoidea</taxon>
        <taxon>Psychidae</taxon>
        <taxon>Oiketicinae</taxon>
        <taxon>Eumeta</taxon>
    </lineage>
</organism>